<dbReference type="RefSeq" id="WP_143921111.1">
    <property type="nucleotide sequence ID" value="NZ_VLTK01000002.1"/>
</dbReference>
<sequence>MKSVPHLVSTLTVASALALGGCSAKEADSNDIEPGQSAEVPTSDFDSTEVLGDFLRSSIDEVNVHRESESNPDFDHASDVDRLHVEFPSSGQPNTDKKATADAVQGAGNAEFDYDMLMVTGTTDEGTWSYMFSTDTVKDLTESGEAVEADTVWDSADQDFDSVHR</sequence>
<reference evidence="2 3" key="1">
    <citation type="submission" date="2019-07" db="EMBL/GenBank/DDBJ databases">
        <title>Draft genome sequence of Brevibacterium aurantiacum XU54 isolated from Xinjiang China.</title>
        <authorList>
            <person name="Xu X."/>
        </authorList>
    </citation>
    <scope>NUCLEOTIDE SEQUENCE [LARGE SCALE GENOMIC DNA]</scope>
    <source>
        <strain evidence="2 3">XU54</strain>
    </source>
</reference>
<dbReference type="OrthoDB" id="4803439at2"/>
<protein>
    <recommendedName>
        <fullName evidence="4">Lipoprotein</fullName>
    </recommendedName>
</protein>
<organism evidence="2 3">
    <name type="scientific">Brevibacterium aurantiacum</name>
    <dbReference type="NCBI Taxonomy" id="273384"/>
    <lineage>
        <taxon>Bacteria</taxon>
        <taxon>Bacillati</taxon>
        <taxon>Actinomycetota</taxon>
        <taxon>Actinomycetes</taxon>
        <taxon>Micrococcales</taxon>
        <taxon>Brevibacteriaceae</taxon>
        <taxon>Brevibacterium</taxon>
    </lineage>
</organism>
<keyword evidence="3" id="KW-1185">Reference proteome</keyword>
<comment type="caution">
    <text evidence="2">The sequence shown here is derived from an EMBL/GenBank/DDBJ whole genome shotgun (WGS) entry which is preliminary data.</text>
</comment>
<gene>
    <name evidence="2" type="ORF">FO013_03060</name>
</gene>
<feature type="region of interest" description="Disordered" evidence="1">
    <location>
        <begin position="24"/>
        <end position="44"/>
    </location>
</feature>
<evidence type="ECO:0000313" key="3">
    <source>
        <dbReference type="Proteomes" id="UP000316406"/>
    </source>
</evidence>
<name>A0A556CMQ0_BREAU</name>
<dbReference type="PROSITE" id="PS51257">
    <property type="entry name" value="PROKAR_LIPOPROTEIN"/>
    <property type="match status" value="1"/>
</dbReference>
<dbReference type="AlphaFoldDB" id="A0A556CMQ0"/>
<accession>A0A556CMQ0</accession>
<evidence type="ECO:0008006" key="4">
    <source>
        <dbReference type="Google" id="ProtNLM"/>
    </source>
</evidence>
<evidence type="ECO:0000313" key="2">
    <source>
        <dbReference type="EMBL" id="TSI18556.1"/>
    </source>
</evidence>
<dbReference type="Proteomes" id="UP000316406">
    <property type="component" value="Unassembled WGS sequence"/>
</dbReference>
<proteinExistence type="predicted"/>
<dbReference type="EMBL" id="VLTK01000002">
    <property type="protein sequence ID" value="TSI18556.1"/>
    <property type="molecule type" value="Genomic_DNA"/>
</dbReference>
<evidence type="ECO:0000256" key="1">
    <source>
        <dbReference type="SAM" id="MobiDB-lite"/>
    </source>
</evidence>